<feature type="repeat" description="Solcar" evidence="8">
    <location>
        <begin position="137"/>
        <end position="219"/>
    </location>
</feature>
<comment type="subcellular location">
    <subcellularLocation>
        <location evidence="1">Membrane</location>
        <topology evidence="1">Multi-pass membrane protein</topology>
    </subcellularLocation>
</comment>
<dbReference type="Pfam" id="PF00153">
    <property type="entry name" value="Mito_carr"/>
    <property type="match status" value="3"/>
</dbReference>
<dbReference type="InterPro" id="IPR023395">
    <property type="entry name" value="MCP_dom_sf"/>
</dbReference>
<dbReference type="SUPFAM" id="SSF103506">
    <property type="entry name" value="Mitochondrial carrier"/>
    <property type="match status" value="1"/>
</dbReference>
<reference evidence="11 12" key="1">
    <citation type="submission" date="2024-03" db="EMBL/GenBank/DDBJ databases">
        <title>Aureococcus anophagefferens CCMP1851 and Kratosvirus quantuckense: Draft genome of a second virus-susceptible host strain in the model system.</title>
        <authorList>
            <person name="Chase E."/>
            <person name="Truchon A.R."/>
            <person name="Schepens W."/>
            <person name="Wilhelm S.W."/>
        </authorList>
    </citation>
    <scope>NUCLEOTIDE SEQUENCE [LARGE SCALE GENOMIC DNA]</scope>
    <source>
        <strain evidence="11 12">CCMP1851</strain>
    </source>
</reference>
<keyword evidence="5" id="KW-0677">Repeat</keyword>
<keyword evidence="7 8" id="KW-0472">Membrane</keyword>
<dbReference type="EMBL" id="JBBJCI010000419">
    <property type="protein sequence ID" value="KAK7231192.1"/>
    <property type="molecule type" value="Genomic_DNA"/>
</dbReference>
<keyword evidence="4 8" id="KW-0812">Transmembrane</keyword>
<evidence type="ECO:0000313" key="11">
    <source>
        <dbReference type="EMBL" id="KAK7231192.1"/>
    </source>
</evidence>
<feature type="transmembrane region" description="Helical" evidence="10">
    <location>
        <begin position="102"/>
        <end position="121"/>
    </location>
</feature>
<evidence type="ECO:0000256" key="3">
    <source>
        <dbReference type="ARBA" id="ARBA00022448"/>
    </source>
</evidence>
<dbReference type="InterPro" id="IPR018108">
    <property type="entry name" value="MCP_transmembrane"/>
</dbReference>
<evidence type="ECO:0000256" key="2">
    <source>
        <dbReference type="ARBA" id="ARBA00006375"/>
    </source>
</evidence>
<dbReference type="PROSITE" id="PS50920">
    <property type="entry name" value="SOLCAR"/>
    <property type="match status" value="3"/>
</dbReference>
<evidence type="ECO:0000256" key="1">
    <source>
        <dbReference type="ARBA" id="ARBA00004141"/>
    </source>
</evidence>
<keyword evidence="6 10" id="KW-1133">Transmembrane helix</keyword>
<evidence type="ECO:0000256" key="10">
    <source>
        <dbReference type="SAM" id="Phobius"/>
    </source>
</evidence>
<evidence type="ECO:0000256" key="8">
    <source>
        <dbReference type="PROSITE-ProRule" id="PRU00282"/>
    </source>
</evidence>
<evidence type="ECO:0000256" key="9">
    <source>
        <dbReference type="RuleBase" id="RU000488"/>
    </source>
</evidence>
<evidence type="ECO:0000256" key="4">
    <source>
        <dbReference type="ARBA" id="ARBA00022692"/>
    </source>
</evidence>
<feature type="transmembrane region" description="Helical" evidence="10">
    <location>
        <begin position="189"/>
        <end position="213"/>
    </location>
</feature>
<dbReference type="PANTHER" id="PTHR45667">
    <property type="entry name" value="S-ADENOSYLMETHIONINE MITOCHONDRIAL CARRIER PROTEIN"/>
    <property type="match status" value="1"/>
</dbReference>
<keyword evidence="12" id="KW-1185">Reference proteome</keyword>
<feature type="repeat" description="Solcar" evidence="8">
    <location>
        <begin position="223"/>
        <end position="315"/>
    </location>
</feature>
<dbReference type="Proteomes" id="UP001363151">
    <property type="component" value="Unassembled WGS sequence"/>
</dbReference>
<sequence length="328" mass="33951">MLNSALEIVAASMCAGFAQHVALHPLDTLKVRLQYARDTPKFGLGAQLRTVAGRPPPRPMPTSIAGYDAGRAARSTKHWNVPLVQDVVGAARMLRSTRASSLYAGLAPSLVAVVPTALVYMPTYEAASAGLRGASCPGPLVAPLSGVLTGVVCASVRVPCSVVKTRVQAGLSPSATAAVRQIVRGGGLAALYMGFGATVALDVAVAVVQFSVLDAGRRYSSLSHAALGSLAACLATAATEPIDVVRTRIMAQLRASEGKEAKGADFNYRSLADGLAKAARTEGPGALYRGLLPRLVLKSLGGAIWHGSPRPTFFRRAVTEIATGTRPT</sequence>
<protein>
    <submittedName>
        <fullName evidence="11">S-adenosyl-L-methionine transmembrane transporter</fullName>
    </submittedName>
</protein>
<evidence type="ECO:0000313" key="12">
    <source>
        <dbReference type="Proteomes" id="UP001363151"/>
    </source>
</evidence>
<accession>A0ABR1FI34</accession>
<dbReference type="Gene3D" id="1.50.40.10">
    <property type="entry name" value="Mitochondrial carrier domain"/>
    <property type="match status" value="2"/>
</dbReference>
<evidence type="ECO:0000256" key="6">
    <source>
        <dbReference type="ARBA" id="ARBA00022989"/>
    </source>
</evidence>
<evidence type="ECO:0000256" key="7">
    <source>
        <dbReference type="ARBA" id="ARBA00023136"/>
    </source>
</evidence>
<comment type="similarity">
    <text evidence="2 9">Belongs to the mitochondrial carrier (TC 2.A.29) family.</text>
</comment>
<feature type="repeat" description="Solcar" evidence="8">
    <location>
        <begin position="3"/>
        <end position="130"/>
    </location>
</feature>
<keyword evidence="3 9" id="KW-0813">Transport</keyword>
<name>A0ABR1FI34_AURAN</name>
<comment type="caution">
    <text evidence="11">The sequence shown here is derived from an EMBL/GenBank/DDBJ whole genome shotgun (WGS) entry which is preliminary data.</text>
</comment>
<organism evidence="11 12">
    <name type="scientific">Aureococcus anophagefferens</name>
    <name type="common">Harmful bloom alga</name>
    <dbReference type="NCBI Taxonomy" id="44056"/>
    <lineage>
        <taxon>Eukaryota</taxon>
        <taxon>Sar</taxon>
        <taxon>Stramenopiles</taxon>
        <taxon>Ochrophyta</taxon>
        <taxon>Pelagophyceae</taxon>
        <taxon>Pelagomonadales</taxon>
        <taxon>Pelagomonadaceae</taxon>
        <taxon>Aureococcus</taxon>
    </lineage>
</organism>
<gene>
    <name evidence="11" type="ORF">SO694_00071168</name>
</gene>
<proteinExistence type="inferred from homology"/>
<evidence type="ECO:0000256" key="5">
    <source>
        <dbReference type="ARBA" id="ARBA00022737"/>
    </source>
</evidence>